<dbReference type="EMBL" id="SJPN01000004">
    <property type="protein sequence ID" value="TWU02256.1"/>
    <property type="molecule type" value="Genomic_DNA"/>
</dbReference>
<feature type="domain" description="Methyltransferase FkbM" evidence="1">
    <location>
        <begin position="54"/>
        <end position="195"/>
    </location>
</feature>
<dbReference type="SUPFAM" id="SSF53335">
    <property type="entry name" value="S-adenosyl-L-methionine-dependent methyltransferases"/>
    <property type="match status" value="1"/>
</dbReference>
<dbReference type="GO" id="GO:0032259">
    <property type="term" value="P:methylation"/>
    <property type="evidence" value="ECO:0007669"/>
    <property type="project" value="UniProtKB-KW"/>
</dbReference>
<name>A0A5C6AT56_9BACT</name>
<dbReference type="InterPro" id="IPR029063">
    <property type="entry name" value="SAM-dependent_MTases_sf"/>
</dbReference>
<dbReference type="PANTHER" id="PTHR34203:SF15">
    <property type="entry name" value="SLL1173 PROTEIN"/>
    <property type="match status" value="1"/>
</dbReference>
<dbReference type="NCBIfam" id="TIGR01444">
    <property type="entry name" value="fkbM_fam"/>
    <property type="match status" value="1"/>
</dbReference>
<organism evidence="2 3">
    <name type="scientific">Stieleria varia</name>
    <dbReference type="NCBI Taxonomy" id="2528005"/>
    <lineage>
        <taxon>Bacteria</taxon>
        <taxon>Pseudomonadati</taxon>
        <taxon>Planctomycetota</taxon>
        <taxon>Planctomycetia</taxon>
        <taxon>Pirellulales</taxon>
        <taxon>Pirellulaceae</taxon>
        <taxon>Stieleria</taxon>
    </lineage>
</organism>
<evidence type="ECO:0000259" key="1">
    <source>
        <dbReference type="Pfam" id="PF05050"/>
    </source>
</evidence>
<protein>
    <submittedName>
        <fullName evidence="2">Methyltransferase domain protein</fullName>
    </submittedName>
</protein>
<reference evidence="2 3" key="1">
    <citation type="submission" date="2019-02" db="EMBL/GenBank/DDBJ databases">
        <title>Deep-cultivation of Planctomycetes and their phenomic and genomic characterization uncovers novel biology.</title>
        <authorList>
            <person name="Wiegand S."/>
            <person name="Jogler M."/>
            <person name="Boedeker C."/>
            <person name="Pinto D."/>
            <person name="Vollmers J."/>
            <person name="Rivas-Marin E."/>
            <person name="Kohn T."/>
            <person name="Peeters S.H."/>
            <person name="Heuer A."/>
            <person name="Rast P."/>
            <person name="Oberbeckmann S."/>
            <person name="Bunk B."/>
            <person name="Jeske O."/>
            <person name="Meyerdierks A."/>
            <person name="Storesund J.E."/>
            <person name="Kallscheuer N."/>
            <person name="Luecker S."/>
            <person name="Lage O.M."/>
            <person name="Pohl T."/>
            <person name="Merkel B.J."/>
            <person name="Hornburger P."/>
            <person name="Mueller R.-W."/>
            <person name="Bruemmer F."/>
            <person name="Labrenz M."/>
            <person name="Spormann A.M."/>
            <person name="Op Den Camp H."/>
            <person name="Overmann J."/>
            <person name="Amann R."/>
            <person name="Jetten M.S.M."/>
            <person name="Mascher T."/>
            <person name="Medema M.H."/>
            <person name="Devos D.P."/>
            <person name="Kaster A.-K."/>
            <person name="Ovreas L."/>
            <person name="Rohde M."/>
            <person name="Galperin M.Y."/>
            <person name="Jogler C."/>
        </authorList>
    </citation>
    <scope>NUCLEOTIDE SEQUENCE [LARGE SCALE GENOMIC DNA]</scope>
    <source>
        <strain evidence="2 3">Pla52n</strain>
    </source>
</reference>
<comment type="caution">
    <text evidence="2">The sequence shown here is derived from an EMBL/GenBank/DDBJ whole genome shotgun (WGS) entry which is preliminary data.</text>
</comment>
<dbReference type="InterPro" id="IPR052514">
    <property type="entry name" value="SAM-dependent_MTase"/>
</dbReference>
<dbReference type="GO" id="GO:0008168">
    <property type="term" value="F:methyltransferase activity"/>
    <property type="evidence" value="ECO:0007669"/>
    <property type="project" value="UniProtKB-KW"/>
</dbReference>
<gene>
    <name evidence="2" type="ORF">Pla52n_33060</name>
</gene>
<dbReference type="Gene3D" id="3.40.50.150">
    <property type="entry name" value="Vaccinia Virus protein VP39"/>
    <property type="match status" value="1"/>
</dbReference>
<dbReference type="Proteomes" id="UP000320176">
    <property type="component" value="Unassembled WGS sequence"/>
</dbReference>
<evidence type="ECO:0000313" key="3">
    <source>
        <dbReference type="Proteomes" id="UP000320176"/>
    </source>
</evidence>
<keyword evidence="3" id="KW-1185">Reference proteome</keyword>
<accession>A0A5C6AT56</accession>
<dbReference type="CDD" id="cd02440">
    <property type="entry name" value="AdoMet_MTases"/>
    <property type="match status" value="1"/>
</dbReference>
<proteinExistence type="predicted"/>
<keyword evidence="2" id="KW-0489">Methyltransferase</keyword>
<keyword evidence="2" id="KW-0808">Transferase</keyword>
<evidence type="ECO:0000313" key="2">
    <source>
        <dbReference type="EMBL" id="TWU02256.1"/>
    </source>
</evidence>
<dbReference type="RefSeq" id="WP_146520624.1">
    <property type="nucleotide sequence ID" value="NZ_CP151726.1"/>
</dbReference>
<sequence>MTETSSRTVTANGRSFLIRHPTSEILGTVIQDVFDGREYPLVLPGEFRPQLIVDVGANVGAAAIWFHAKYPDAKIISYEPSPGLFEYLERNTHNIQQINICNVGLYDRDTESLLYLGANNAAQNSVIAHDATSGQTETVFLRQASSELTALGVSRISILKIDTEGCEVPILRDLRDWLDRIDSVYVEYHSEADRRAIDTMLGDHFYLIHATVHFPNLGTLVYLSHECARRAAMFISPPLNG</sequence>
<dbReference type="InterPro" id="IPR006342">
    <property type="entry name" value="FkbM_mtfrase"/>
</dbReference>
<dbReference type="OrthoDB" id="276857at2"/>
<dbReference type="Pfam" id="PF05050">
    <property type="entry name" value="Methyltransf_21"/>
    <property type="match status" value="1"/>
</dbReference>
<dbReference type="PANTHER" id="PTHR34203">
    <property type="entry name" value="METHYLTRANSFERASE, FKBM FAMILY PROTEIN"/>
    <property type="match status" value="1"/>
</dbReference>
<dbReference type="AlphaFoldDB" id="A0A5C6AT56"/>